<sequence length="308" mass="37011">MSYSSPFLLGLDLPSYRDPPPSSRIEPPSWHNNPFNRPRPTLPWTHTGAVFLSALSTLTCASLTSHPTRNNIAQPPRRYPRLQDTPFPFDPLLYYDQAPPPCDHYDFSTGERIYRQHWPYYDDPDLDPRLDPNSYDYDYDCDLDDENSDGVPLLEYHRRLQEEPWNFDPPERDDHPRRDGRTVWERMGIDPRDKGAPSRLRERQEARREAAASRGTFHRRIRRFMRRHRVLKHILFAWDDAMDVIRPKVEAVCKRWDRSLEIVYEDLFVAGAYFCEQCHEKYISVRFQWWKYRRMQQEQQRARQVQQT</sequence>
<gene>
    <name evidence="2" type="ORF">SEUCBS140593_006235</name>
</gene>
<feature type="compositionally biased region" description="Basic and acidic residues" evidence="1">
    <location>
        <begin position="169"/>
        <end position="211"/>
    </location>
</feature>
<feature type="region of interest" description="Disordered" evidence="1">
    <location>
        <begin position="164"/>
        <end position="211"/>
    </location>
</feature>
<evidence type="ECO:0000256" key="1">
    <source>
        <dbReference type="SAM" id="MobiDB-lite"/>
    </source>
</evidence>
<organism evidence="2 3">
    <name type="scientific">Sporothrix eucalyptigena</name>
    <dbReference type="NCBI Taxonomy" id="1812306"/>
    <lineage>
        <taxon>Eukaryota</taxon>
        <taxon>Fungi</taxon>
        <taxon>Dikarya</taxon>
        <taxon>Ascomycota</taxon>
        <taxon>Pezizomycotina</taxon>
        <taxon>Sordariomycetes</taxon>
        <taxon>Sordariomycetidae</taxon>
        <taxon>Ophiostomatales</taxon>
        <taxon>Ophiostomataceae</taxon>
        <taxon>Sporothrix</taxon>
    </lineage>
</organism>
<comment type="caution">
    <text evidence="2">The sequence shown here is derived from an EMBL/GenBank/DDBJ whole genome shotgun (WGS) entry which is preliminary data.</text>
</comment>
<dbReference type="EMBL" id="CAWUHD010000066">
    <property type="protein sequence ID" value="CAK7226423.1"/>
    <property type="molecule type" value="Genomic_DNA"/>
</dbReference>
<name>A0ABP0C348_9PEZI</name>
<proteinExistence type="predicted"/>
<evidence type="ECO:0000313" key="3">
    <source>
        <dbReference type="Proteomes" id="UP001642482"/>
    </source>
</evidence>
<evidence type="ECO:0000313" key="2">
    <source>
        <dbReference type="EMBL" id="CAK7226423.1"/>
    </source>
</evidence>
<protein>
    <submittedName>
        <fullName evidence="2">Uncharacterized protein</fullName>
    </submittedName>
</protein>
<accession>A0ABP0C348</accession>
<keyword evidence="3" id="KW-1185">Reference proteome</keyword>
<dbReference type="Proteomes" id="UP001642482">
    <property type="component" value="Unassembled WGS sequence"/>
</dbReference>
<reference evidence="2 3" key="1">
    <citation type="submission" date="2024-01" db="EMBL/GenBank/DDBJ databases">
        <authorList>
            <person name="Allen C."/>
            <person name="Tagirdzhanova G."/>
        </authorList>
    </citation>
    <scope>NUCLEOTIDE SEQUENCE [LARGE SCALE GENOMIC DNA]</scope>
</reference>